<keyword evidence="2" id="KW-1133">Transmembrane helix</keyword>
<dbReference type="AlphaFoldDB" id="A0A9W6SG24"/>
<keyword evidence="4" id="KW-1185">Reference proteome</keyword>
<sequence>MTDASPAQPDSAPSPPTGPATAPWTPPPVVPAEPPRNRLADWSAAAGLVLFTAALGVPSALLWIGLAPRVELVRTANGFAYTTESPEGYIGDDGVFTFIGLGAGLIVALLAWFVLRRFRGPLQATALAVGAIACQIVAWKFGEAFGRAGFEDTLNSARPGDHVYRPPKLLMVNLDWSDAWYALRHWKLIGVWDDVQLGVLATMALAALFTYTILAGWSRYHSLNKDTEPVPAHGANGASGDAGY</sequence>
<feature type="transmembrane region" description="Helical" evidence="2">
    <location>
        <begin position="195"/>
        <end position="217"/>
    </location>
</feature>
<feature type="region of interest" description="Disordered" evidence="1">
    <location>
        <begin position="1"/>
        <end position="35"/>
    </location>
</feature>
<evidence type="ECO:0008006" key="5">
    <source>
        <dbReference type="Google" id="ProtNLM"/>
    </source>
</evidence>
<dbReference type="RefSeq" id="WP_285660595.1">
    <property type="nucleotide sequence ID" value="NZ_BSTX01000001.1"/>
</dbReference>
<dbReference type="Proteomes" id="UP001165079">
    <property type="component" value="Unassembled WGS sequence"/>
</dbReference>
<feature type="compositionally biased region" description="Pro residues" evidence="1">
    <location>
        <begin position="12"/>
        <end position="34"/>
    </location>
</feature>
<gene>
    <name evidence="3" type="ORF">Afil01_01640</name>
</gene>
<proteinExistence type="predicted"/>
<dbReference type="EMBL" id="BSTX01000001">
    <property type="protein sequence ID" value="GLZ75357.1"/>
    <property type="molecule type" value="Genomic_DNA"/>
</dbReference>
<evidence type="ECO:0000313" key="4">
    <source>
        <dbReference type="Proteomes" id="UP001165079"/>
    </source>
</evidence>
<name>A0A9W6SG24_9ACTN</name>
<reference evidence="3" key="1">
    <citation type="submission" date="2023-03" db="EMBL/GenBank/DDBJ databases">
        <title>Actinorhabdospora filicis NBRC 111898.</title>
        <authorList>
            <person name="Ichikawa N."/>
            <person name="Sato H."/>
            <person name="Tonouchi N."/>
        </authorList>
    </citation>
    <scope>NUCLEOTIDE SEQUENCE</scope>
    <source>
        <strain evidence="3">NBRC 111898</strain>
    </source>
</reference>
<evidence type="ECO:0000256" key="2">
    <source>
        <dbReference type="SAM" id="Phobius"/>
    </source>
</evidence>
<accession>A0A9W6SG24</accession>
<feature type="transmembrane region" description="Helical" evidence="2">
    <location>
        <begin position="95"/>
        <end position="115"/>
    </location>
</feature>
<feature type="compositionally biased region" description="Low complexity" evidence="1">
    <location>
        <begin position="1"/>
        <end position="11"/>
    </location>
</feature>
<comment type="caution">
    <text evidence="3">The sequence shown here is derived from an EMBL/GenBank/DDBJ whole genome shotgun (WGS) entry which is preliminary data.</text>
</comment>
<evidence type="ECO:0000256" key="1">
    <source>
        <dbReference type="SAM" id="MobiDB-lite"/>
    </source>
</evidence>
<protein>
    <recommendedName>
        <fullName evidence="5">DUF2567 domain-containing protein</fullName>
    </recommendedName>
</protein>
<evidence type="ECO:0000313" key="3">
    <source>
        <dbReference type="EMBL" id="GLZ75357.1"/>
    </source>
</evidence>
<feature type="transmembrane region" description="Helical" evidence="2">
    <location>
        <begin position="44"/>
        <end position="66"/>
    </location>
</feature>
<organism evidence="3 4">
    <name type="scientific">Actinorhabdospora filicis</name>
    <dbReference type="NCBI Taxonomy" id="1785913"/>
    <lineage>
        <taxon>Bacteria</taxon>
        <taxon>Bacillati</taxon>
        <taxon>Actinomycetota</taxon>
        <taxon>Actinomycetes</taxon>
        <taxon>Micromonosporales</taxon>
        <taxon>Micromonosporaceae</taxon>
        <taxon>Actinorhabdospora</taxon>
    </lineage>
</organism>
<feature type="transmembrane region" description="Helical" evidence="2">
    <location>
        <begin position="122"/>
        <end position="141"/>
    </location>
</feature>
<keyword evidence="2" id="KW-0472">Membrane</keyword>
<keyword evidence="2" id="KW-0812">Transmembrane</keyword>